<sequence>MADNGGANSVGEISIACNRANKSKKAFEKEVVISHPRRRGDGRCPRSPEACSGIDVTEWGIECWPARPGSCGARSINHRVDAYGAGPKLINSGGIIKSASAERATRSAYR</sequence>
<comment type="caution">
    <text evidence="1">The sequence shown here is derived from an EMBL/GenBank/DDBJ whole genome shotgun (WGS) entry which is preliminary data.</text>
</comment>
<proteinExistence type="predicted"/>
<name>A0A4C1TJR2_EUMVA</name>
<evidence type="ECO:0000313" key="1">
    <source>
        <dbReference type="EMBL" id="GBP14789.1"/>
    </source>
</evidence>
<reference evidence="1 2" key="1">
    <citation type="journal article" date="2019" name="Commun. Biol.">
        <title>The bagworm genome reveals a unique fibroin gene that provides high tensile strength.</title>
        <authorList>
            <person name="Kono N."/>
            <person name="Nakamura H."/>
            <person name="Ohtoshi R."/>
            <person name="Tomita M."/>
            <person name="Numata K."/>
            <person name="Arakawa K."/>
        </authorList>
    </citation>
    <scope>NUCLEOTIDE SEQUENCE [LARGE SCALE GENOMIC DNA]</scope>
</reference>
<keyword evidence="2" id="KW-1185">Reference proteome</keyword>
<dbReference type="EMBL" id="BGZK01000067">
    <property type="protein sequence ID" value="GBP14789.1"/>
    <property type="molecule type" value="Genomic_DNA"/>
</dbReference>
<dbReference type="Proteomes" id="UP000299102">
    <property type="component" value="Unassembled WGS sequence"/>
</dbReference>
<accession>A0A4C1TJR2</accession>
<evidence type="ECO:0000313" key="2">
    <source>
        <dbReference type="Proteomes" id="UP000299102"/>
    </source>
</evidence>
<protein>
    <submittedName>
        <fullName evidence="1">Uncharacterized protein</fullName>
    </submittedName>
</protein>
<gene>
    <name evidence="1" type="ORF">EVAR_75385_1</name>
</gene>
<dbReference type="AlphaFoldDB" id="A0A4C1TJR2"/>
<organism evidence="1 2">
    <name type="scientific">Eumeta variegata</name>
    <name type="common">Bagworm moth</name>
    <name type="synonym">Eumeta japonica</name>
    <dbReference type="NCBI Taxonomy" id="151549"/>
    <lineage>
        <taxon>Eukaryota</taxon>
        <taxon>Metazoa</taxon>
        <taxon>Ecdysozoa</taxon>
        <taxon>Arthropoda</taxon>
        <taxon>Hexapoda</taxon>
        <taxon>Insecta</taxon>
        <taxon>Pterygota</taxon>
        <taxon>Neoptera</taxon>
        <taxon>Endopterygota</taxon>
        <taxon>Lepidoptera</taxon>
        <taxon>Glossata</taxon>
        <taxon>Ditrysia</taxon>
        <taxon>Tineoidea</taxon>
        <taxon>Psychidae</taxon>
        <taxon>Oiketicinae</taxon>
        <taxon>Eumeta</taxon>
    </lineage>
</organism>